<accession>A0A5J4VKM5</accession>
<reference evidence="1 2" key="1">
    <citation type="submission" date="2019-03" db="EMBL/GenBank/DDBJ databases">
        <title>Single cell metagenomics reveals metabolic interactions within the superorganism composed of flagellate Streblomastix strix and complex community of Bacteroidetes bacteria on its surface.</title>
        <authorList>
            <person name="Treitli S.C."/>
            <person name="Kolisko M."/>
            <person name="Husnik F."/>
            <person name="Keeling P."/>
            <person name="Hampl V."/>
        </authorList>
    </citation>
    <scope>NUCLEOTIDE SEQUENCE [LARGE SCALE GENOMIC DNA]</scope>
    <source>
        <strain evidence="1">ST1C</strain>
    </source>
</reference>
<protein>
    <submittedName>
        <fullName evidence="1">Uncharacterized protein</fullName>
    </submittedName>
</protein>
<evidence type="ECO:0000313" key="1">
    <source>
        <dbReference type="EMBL" id="KAA6383131.1"/>
    </source>
</evidence>
<organism evidence="1 2">
    <name type="scientific">Streblomastix strix</name>
    <dbReference type="NCBI Taxonomy" id="222440"/>
    <lineage>
        <taxon>Eukaryota</taxon>
        <taxon>Metamonada</taxon>
        <taxon>Preaxostyla</taxon>
        <taxon>Oxymonadida</taxon>
        <taxon>Streblomastigidae</taxon>
        <taxon>Streblomastix</taxon>
    </lineage>
</organism>
<gene>
    <name evidence="1" type="ORF">EZS28_021343</name>
</gene>
<dbReference type="AlphaFoldDB" id="A0A5J4VKM5"/>
<evidence type="ECO:0000313" key="2">
    <source>
        <dbReference type="Proteomes" id="UP000324800"/>
    </source>
</evidence>
<dbReference type="Proteomes" id="UP000324800">
    <property type="component" value="Unassembled WGS sequence"/>
</dbReference>
<sequence length="166" mass="19204">MIPLSQSSTITQSSEKSLSLKSSSSSLIKKYADNPRYIFEIPYINDYPTYIWAYDLSSHPELLMATYPLKPNTQLNKSVVKPYTTVSDLDQSLMYLQNESFAQSMDVLQFTDSLYASFLHREEFIHSAELHIGYAFFLQDFRPAMQLKLLAQLQKACKYFPGWISR</sequence>
<dbReference type="EMBL" id="SNRW01006416">
    <property type="protein sequence ID" value="KAA6383131.1"/>
    <property type="molecule type" value="Genomic_DNA"/>
</dbReference>
<name>A0A5J4VKM5_9EUKA</name>
<comment type="caution">
    <text evidence="1">The sequence shown here is derived from an EMBL/GenBank/DDBJ whole genome shotgun (WGS) entry which is preliminary data.</text>
</comment>
<proteinExistence type="predicted"/>